<feature type="region of interest" description="Disordered" evidence="9">
    <location>
        <begin position="75"/>
        <end position="128"/>
    </location>
</feature>
<feature type="domain" description="RING-type" evidence="10">
    <location>
        <begin position="421"/>
        <end position="643"/>
    </location>
</feature>
<evidence type="ECO:0000256" key="7">
    <source>
        <dbReference type="ARBA" id="ARBA00022833"/>
    </source>
</evidence>
<keyword evidence="5" id="KW-0863">Zinc-finger</keyword>
<dbReference type="CDD" id="cd20339">
    <property type="entry name" value="BRcat_RBR_RNF216"/>
    <property type="match status" value="1"/>
</dbReference>
<keyword evidence="6" id="KW-0833">Ubl conjugation pathway</keyword>
<accession>A0ABR3YL42</accession>
<evidence type="ECO:0000256" key="1">
    <source>
        <dbReference type="ARBA" id="ARBA00004906"/>
    </source>
</evidence>
<dbReference type="Proteomes" id="UP001583186">
    <property type="component" value="Unassembled WGS sequence"/>
</dbReference>
<comment type="caution">
    <text evidence="11">The sequence shown here is derived from an EMBL/GenBank/DDBJ whole genome shotgun (WGS) entry which is preliminary data.</text>
</comment>
<dbReference type="InterPro" id="IPR047546">
    <property type="entry name" value="Rcat_RBR_RNF216"/>
</dbReference>
<sequence length="702" mass="78295">MRNILCGGAKAIPQLDEKRKRFPVSLPFRRKSKQQNANNIPNASVVEPKSPVSNILVVVPAAAAVASPQNIWAVEPPQNPPVEEAAEAAPVRAPEPAPAPLPVPEAAPAPAPAPQPEPEVQAQPEAQPEAQLVEVPPEEAVAQMAQEDAVIIPDDDDALAAVAAVADNEAAADLARASFEENVKSACTMAVLAILPDICPIYLQETGESLAYDYESVISHILDKVDAGTPYPRRADLKRKRQMSSAADGGDAVNELERTIAAIIDDETLSAKEREERAIRYYNSEERRISNKATVYINLARTLICQAYPFVPHKHITSHLAEHHNCLLPALLDLDNHIIEKGPMGLSFVFKKTKTKLNPVYSIESLPGTIRIEETPFKKEALEEYLAALKIRQLRKKKREEEKQREIKEAANVRKAEREGTLRDCGCCCGDFPMNRMVHCNASELHWFCIDCARRMAENQIGMSKYELTCMSMDGCEEGFSMAQRERFLSLKTAAALDRIEQDFNLRVAGLEGLEKCPFCDYAAVYPPKEINKEFICQNLDCEIASCRLCREQSHIPKTCEEVKRDRGAAARLNIEEAMSEAMIRICNKCEMPFVKDYGCNKMTCSRPGCTNVQCYVCHQTCDYTHFDDTTRGGKEGNCPLFENAEDRHEIEVHDAEEKARQKVIADNPDVDVDLLKINMSEKVANDEKRRKTNEAARQARR</sequence>
<dbReference type="Pfam" id="PF26200">
    <property type="entry name" value="Rcat_RNF216"/>
    <property type="match status" value="1"/>
</dbReference>
<evidence type="ECO:0000313" key="11">
    <source>
        <dbReference type="EMBL" id="KAL1888839.1"/>
    </source>
</evidence>
<reference evidence="11 12" key="1">
    <citation type="journal article" date="2024" name="IMA Fungus">
        <title>IMA Genome - F19 : A genome assembly and annotation guide to empower mycologists, including annotated draft genome sequences of Ceratocystis pirilliformis, Diaporthe australafricana, Fusarium ophioides, Paecilomyces lecythidis, and Sporothrix stenoceras.</title>
        <authorList>
            <person name="Aylward J."/>
            <person name="Wilson A.M."/>
            <person name="Visagie C.M."/>
            <person name="Spraker J."/>
            <person name="Barnes I."/>
            <person name="Buitendag C."/>
            <person name="Ceriani C."/>
            <person name="Del Mar Angel L."/>
            <person name="du Plessis D."/>
            <person name="Fuchs T."/>
            <person name="Gasser K."/>
            <person name="Kramer D."/>
            <person name="Li W."/>
            <person name="Munsamy K."/>
            <person name="Piso A."/>
            <person name="Price J.L."/>
            <person name="Sonnekus B."/>
            <person name="Thomas C."/>
            <person name="van der Nest A."/>
            <person name="van Dijk A."/>
            <person name="van Heerden A."/>
            <person name="van Vuuren N."/>
            <person name="Yilmaz N."/>
            <person name="Duong T.A."/>
            <person name="van der Merwe N.A."/>
            <person name="Wingfield M.J."/>
            <person name="Wingfield B.D."/>
        </authorList>
    </citation>
    <scope>NUCLEOTIDE SEQUENCE [LARGE SCALE GENOMIC DNA]</scope>
    <source>
        <strain evidence="11 12">CMW 5346</strain>
    </source>
</reference>
<dbReference type="InterPro" id="IPR047545">
    <property type="entry name" value="BRcat_RBR_RNF216"/>
</dbReference>
<feature type="compositionally biased region" description="Pro residues" evidence="9">
    <location>
        <begin position="93"/>
        <end position="117"/>
    </location>
</feature>
<keyword evidence="2" id="KW-0808">Transferase</keyword>
<evidence type="ECO:0000256" key="2">
    <source>
        <dbReference type="ARBA" id="ARBA00022679"/>
    </source>
</evidence>
<evidence type="ECO:0000256" key="8">
    <source>
        <dbReference type="SAM" id="Coils"/>
    </source>
</evidence>
<evidence type="ECO:0000259" key="10">
    <source>
        <dbReference type="PROSITE" id="PS51873"/>
    </source>
</evidence>
<keyword evidence="12" id="KW-1185">Reference proteome</keyword>
<feature type="compositionally biased region" description="Low complexity" evidence="9">
    <location>
        <begin position="75"/>
        <end position="92"/>
    </location>
</feature>
<protein>
    <recommendedName>
        <fullName evidence="10">RING-type domain-containing protein</fullName>
    </recommendedName>
</protein>
<evidence type="ECO:0000313" key="12">
    <source>
        <dbReference type="Proteomes" id="UP001583186"/>
    </source>
</evidence>
<dbReference type="Gene3D" id="1.20.120.1750">
    <property type="match status" value="1"/>
</dbReference>
<dbReference type="CDD" id="cd20353">
    <property type="entry name" value="Rcat_RBR_RNF216"/>
    <property type="match status" value="1"/>
</dbReference>
<keyword evidence="3" id="KW-0479">Metal-binding</keyword>
<name>A0ABR3YL42_9PEZI</name>
<feature type="coiled-coil region" evidence="8">
    <location>
        <begin position="391"/>
        <end position="419"/>
    </location>
</feature>
<evidence type="ECO:0000256" key="9">
    <source>
        <dbReference type="SAM" id="MobiDB-lite"/>
    </source>
</evidence>
<dbReference type="InterPro" id="IPR047544">
    <property type="entry name" value="RING-HC_RBR_RNF216"/>
</dbReference>
<gene>
    <name evidence="11" type="ORF">Sste5346_009317</name>
</gene>
<evidence type="ECO:0000256" key="5">
    <source>
        <dbReference type="ARBA" id="ARBA00022771"/>
    </source>
</evidence>
<dbReference type="InterPro" id="IPR051628">
    <property type="entry name" value="LUBAC_E3_Ligases"/>
</dbReference>
<dbReference type="EMBL" id="JAWCUI010000084">
    <property type="protein sequence ID" value="KAL1888839.1"/>
    <property type="molecule type" value="Genomic_DNA"/>
</dbReference>
<organism evidence="11 12">
    <name type="scientific">Sporothrix stenoceras</name>
    <dbReference type="NCBI Taxonomy" id="5173"/>
    <lineage>
        <taxon>Eukaryota</taxon>
        <taxon>Fungi</taxon>
        <taxon>Dikarya</taxon>
        <taxon>Ascomycota</taxon>
        <taxon>Pezizomycotina</taxon>
        <taxon>Sordariomycetes</taxon>
        <taxon>Sordariomycetidae</taxon>
        <taxon>Ophiostomatales</taxon>
        <taxon>Ophiostomataceae</taxon>
        <taxon>Sporothrix</taxon>
    </lineage>
</organism>
<keyword evidence="8" id="KW-0175">Coiled coil</keyword>
<dbReference type="PANTHER" id="PTHR22770:SF47">
    <property type="entry name" value="E3 UBIQUITIN-PROTEIN LIGASE RNF216"/>
    <property type="match status" value="1"/>
</dbReference>
<dbReference type="CDD" id="cd16630">
    <property type="entry name" value="RING-HC_RBR_RNF216"/>
    <property type="match status" value="1"/>
</dbReference>
<keyword evidence="4" id="KW-0677">Repeat</keyword>
<dbReference type="SUPFAM" id="SSF57850">
    <property type="entry name" value="RING/U-box"/>
    <property type="match status" value="1"/>
</dbReference>
<feature type="compositionally biased region" description="Low complexity" evidence="9">
    <location>
        <begin position="118"/>
        <end position="128"/>
    </location>
</feature>
<keyword evidence="7" id="KW-0862">Zinc</keyword>
<feature type="compositionally biased region" description="Basic and acidic residues" evidence="9">
    <location>
        <begin position="684"/>
        <end position="695"/>
    </location>
</feature>
<feature type="region of interest" description="Disordered" evidence="9">
    <location>
        <begin position="683"/>
        <end position="702"/>
    </location>
</feature>
<dbReference type="PROSITE" id="PS51873">
    <property type="entry name" value="TRIAD"/>
    <property type="match status" value="1"/>
</dbReference>
<evidence type="ECO:0000256" key="3">
    <source>
        <dbReference type="ARBA" id="ARBA00022723"/>
    </source>
</evidence>
<evidence type="ECO:0000256" key="6">
    <source>
        <dbReference type="ARBA" id="ARBA00022786"/>
    </source>
</evidence>
<dbReference type="InterPro" id="IPR044066">
    <property type="entry name" value="TRIAD_supradom"/>
</dbReference>
<proteinExistence type="predicted"/>
<dbReference type="PANTHER" id="PTHR22770">
    <property type="entry name" value="UBIQUITIN CONJUGATING ENZYME 7 INTERACTING PROTEIN-RELATED"/>
    <property type="match status" value="1"/>
</dbReference>
<evidence type="ECO:0000256" key="4">
    <source>
        <dbReference type="ARBA" id="ARBA00022737"/>
    </source>
</evidence>
<comment type="pathway">
    <text evidence="1">Protein modification; protein ubiquitination.</text>
</comment>